<evidence type="ECO:0000313" key="3">
    <source>
        <dbReference type="EMBL" id="MDO1514945.1"/>
    </source>
</evidence>
<name>A0ABT8RM75_9FLAO</name>
<comment type="caution">
    <text evidence="2">The sequence shown here is derived from an EMBL/GenBank/DDBJ whole genome shotgun (WGS) entry which is preliminary data.</text>
</comment>
<evidence type="ECO:0008006" key="6">
    <source>
        <dbReference type="Google" id="ProtNLM"/>
    </source>
</evidence>
<keyword evidence="5" id="KW-1185">Reference proteome</keyword>
<protein>
    <recommendedName>
        <fullName evidence="6">Ankyrin repeat domain-containing protein</fullName>
    </recommendedName>
</protein>
<evidence type="ECO:0000256" key="1">
    <source>
        <dbReference type="SAM" id="SignalP"/>
    </source>
</evidence>
<dbReference type="Proteomes" id="UP001168579">
    <property type="component" value="Unassembled WGS sequence"/>
</dbReference>
<reference evidence="2" key="1">
    <citation type="journal article" date="2014" name="Int. J. Syst. Evol. Microbiol.">
        <title>Complete genome of a new Firmicutes species belonging to the dominant human colonic microbiota ('Ruminococcus bicirculans') reveals two chromosomes and a selective capacity to utilize plant glucans.</title>
        <authorList>
            <consortium name="NISC Comparative Sequencing Program"/>
            <person name="Wegmann U."/>
            <person name="Louis P."/>
            <person name="Goesmann A."/>
            <person name="Henrissat B."/>
            <person name="Duncan S.H."/>
            <person name="Flint H.J."/>
        </authorList>
    </citation>
    <scope>NUCLEOTIDE SEQUENCE</scope>
    <source>
        <strain evidence="2">CECT 8869</strain>
    </source>
</reference>
<keyword evidence="1" id="KW-0732">Signal</keyword>
<dbReference type="EMBL" id="JAUKUC010000001">
    <property type="protein sequence ID" value="MDO1511956.1"/>
    <property type="molecule type" value="Genomic_DNA"/>
</dbReference>
<dbReference type="EMBL" id="JAUKUC010000011">
    <property type="protein sequence ID" value="MDO1514945.1"/>
    <property type="molecule type" value="Genomic_DNA"/>
</dbReference>
<reference evidence="2" key="2">
    <citation type="submission" date="2023-06" db="EMBL/GenBank/DDBJ databases">
        <authorList>
            <person name="Lucena T."/>
            <person name="Sun Q."/>
        </authorList>
    </citation>
    <scope>NUCLEOTIDE SEQUENCE</scope>
    <source>
        <strain evidence="2">CECT 8869</strain>
    </source>
</reference>
<evidence type="ECO:0000313" key="4">
    <source>
        <dbReference type="EMBL" id="MDO1515005.1"/>
    </source>
</evidence>
<sequence length="73" mass="7786">MKKSISILMLAGLLSFSVSYANTVKDFSANNEFSAVNDDISPLCKAAMKGDVEQVRSLIAICNGPNEKSLGMT</sequence>
<evidence type="ECO:0000313" key="5">
    <source>
        <dbReference type="Proteomes" id="UP001168579"/>
    </source>
</evidence>
<proteinExistence type="predicted"/>
<dbReference type="EMBL" id="JAUKUC010000014">
    <property type="protein sequence ID" value="MDO1515005.1"/>
    <property type="molecule type" value="Genomic_DNA"/>
</dbReference>
<dbReference type="RefSeq" id="WP_304435130.1">
    <property type="nucleotide sequence ID" value="NZ_JAUKUC010000001.1"/>
</dbReference>
<accession>A0ABT8RM75</accession>
<organism evidence="2 5">
    <name type="scientific">Maribacter confluentis</name>
    <dbReference type="NCBI Taxonomy" id="1656093"/>
    <lineage>
        <taxon>Bacteria</taxon>
        <taxon>Pseudomonadati</taxon>
        <taxon>Bacteroidota</taxon>
        <taxon>Flavobacteriia</taxon>
        <taxon>Flavobacteriales</taxon>
        <taxon>Flavobacteriaceae</taxon>
        <taxon>Maribacter</taxon>
    </lineage>
</organism>
<feature type="signal peptide" evidence="1">
    <location>
        <begin position="1"/>
        <end position="21"/>
    </location>
</feature>
<evidence type="ECO:0000313" key="2">
    <source>
        <dbReference type="EMBL" id="MDO1511956.1"/>
    </source>
</evidence>
<feature type="chain" id="PRO_5045032569" description="Ankyrin repeat domain-containing protein" evidence="1">
    <location>
        <begin position="22"/>
        <end position="73"/>
    </location>
</feature>
<gene>
    <name evidence="2" type="ORF">Q2T41_04675</name>
    <name evidence="3" type="ORF">Q2T41_20255</name>
    <name evidence="4" type="ORF">Q2T41_20625</name>
</gene>